<name>A0A6N9HF66_9BURK</name>
<dbReference type="RefSeq" id="WP_161024709.1">
    <property type="nucleotide sequence ID" value="NZ_WWCJ01000004.1"/>
</dbReference>
<dbReference type="AlphaFoldDB" id="A0A6N9HF66"/>
<proteinExistence type="predicted"/>
<reference evidence="1 2" key="1">
    <citation type="submission" date="2019-12" db="EMBL/GenBank/DDBJ databases">
        <title>Novel species isolated from a subtropical stream in China.</title>
        <authorList>
            <person name="Lu H."/>
        </authorList>
    </citation>
    <scope>NUCLEOTIDE SEQUENCE [LARGE SCALE GENOMIC DNA]</scope>
    <source>
        <strain evidence="1 2">DS3</strain>
    </source>
</reference>
<protein>
    <submittedName>
        <fullName evidence="1">Uncharacterized protein</fullName>
    </submittedName>
</protein>
<keyword evidence="2" id="KW-1185">Reference proteome</keyword>
<dbReference type="EMBL" id="WWCJ01000004">
    <property type="protein sequence ID" value="MYN01693.1"/>
    <property type="molecule type" value="Genomic_DNA"/>
</dbReference>
<gene>
    <name evidence="1" type="ORF">GTP41_06225</name>
</gene>
<dbReference type="Proteomes" id="UP000448575">
    <property type="component" value="Unassembled WGS sequence"/>
</dbReference>
<comment type="caution">
    <text evidence="1">The sequence shown here is derived from an EMBL/GenBank/DDBJ whole genome shotgun (WGS) entry which is preliminary data.</text>
</comment>
<evidence type="ECO:0000313" key="1">
    <source>
        <dbReference type="EMBL" id="MYN01693.1"/>
    </source>
</evidence>
<organism evidence="1 2">
    <name type="scientific">Pseudoduganella guangdongensis</name>
    <dbReference type="NCBI Taxonomy" id="2692179"/>
    <lineage>
        <taxon>Bacteria</taxon>
        <taxon>Pseudomonadati</taxon>
        <taxon>Pseudomonadota</taxon>
        <taxon>Betaproteobacteria</taxon>
        <taxon>Burkholderiales</taxon>
        <taxon>Oxalobacteraceae</taxon>
        <taxon>Telluria group</taxon>
        <taxon>Pseudoduganella</taxon>
    </lineage>
</organism>
<sequence>MTTAKDILYDAIRDAIAGLDFDGAAMEVRDYHVKATRQSAASSGKR</sequence>
<evidence type="ECO:0000313" key="2">
    <source>
        <dbReference type="Proteomes" id="UP000448575"/>
    </source>
</evidence>
<accession>A0A6N9HF66</accession>